<dbReference type="GO" id="GO:0005576">
    <property type="term" value="C:extracellular region"/>
    <property type="evidence" value="ECO:0007669"/>
    <property type="project" value="TreeGrafter"/>
</dbReference>
<dbReference type="InterPro" id="IPR050592">
    <property type="entry name" value="GDSL_lipolytic_enzyme"/>
</dbReference>
<proteinExistence type="inferred from homology"/>
<reference evidence="2 3" key="2">
    <citation type="submission" date="2020-07" db="EMBL/GenBank/DDBJ databases">
        <title>Genome assembly of wild tea tree DASZ reveals pedigree and selection history of tea varieties.</title>
        <authorList>
            <person name="Zhang W."/>
        </authorList>
    </citation>
    <scope>NUCLEOTIDE SEQUENCE [LARGE SCALE GENOMIC DNA]</scope>
    <source>
        <strain evidence="3">cv. G240</strain>
        <tissue evidence="2">Leaf</tissue>
    </source>
</reference>
<dbReference type="PANTHER" id="PTHR45642">
    <property type="entry name" value="GDSL ESTERASE/LIPASE EXL3"/>
    <property type="match status" value="1"/>
</dbReference>
<organism evidence="2 3">
    <name type="scientific">Camellia sinensis</name>
    <name type="common">Tea plant</name>
    <name type="synonym">Thea sinensis</name>
    <dbReference type="NCBI Taxonomy" id="4442"/>
    <lineage>
        <taxon>Eukaryota</taxon>
        <taxon>Viridiplantae</taxon>
        <taxon>Streptophyta</taxon>
        <taxon>Embryophyta</taxon>
        <taxon>Tracheophyta</taxon>
        <taxon>Spermatophyta</taxon>
        <taxon>Magnoliopsida</taxon>
        <taxon>eudicotyledons</taxon>
        <taxon>Gunneridae</taxon>
        <taxon>Pentapetalae</taxon>
        <taxon>asterids</taxon>
        <taxon>Ericales</taxon>
        <taxon>Theaceae</taxon>
        <taxon>Camellia</taxon>
    </lineage>
</organism>
<dbReference type="InterPro" id="IPR001087">
    <property type="entry name" value="GDSL"/>
</dbReference>
<evidence type="ECO:0000256" key="1">
    <source>
        <dbReference type="ARBA" id="ARBA00008668"/>
    </source>
</evidence>
<dbReference type="Pfam" id="PF00657">
    <property type="entry name" value="Lipase_GDSL"/>
    <property type="match status" value="1"/>
</dbReference>
<dbReference type="GO" id="GO:0016298">
    <property type="term" value="F:lipase activity"/>
    <property type="evidence" value="ECO:0007669"/>
    <property type="project" value="InterPro"/>
</dbReference>
<reference evidence="3" key="1">
    <citation type="journal article" date="2020" name="Nat. Commun.">
        <title>Genome assembly of wild tea tree DASZ reveals pedigree and selection history of tea varieties.</title>
        <authorList>
            <person name="Zhang W."/>
            <person name="Zhang Y."/>
            <person name="Qiu H."/>
            <person name="Guo Y."/>
            <person name="Wan H."/>
            <person name="Zhang X."/>
            <person name="Scossa F."/>
            <person name="Alseekh S."/>
            <person name="Zhang Q."/>
            <person name="Wang P."/>
            <person name="Xu L."/>
            <person name="Schmidt M.H."/>
            <person name="Jia X."/>
            <person name="Li D."/>
            <person name="Zhu A."/>
            <person name="Guo F."/>
            <person name="Chen W."/>
            <person name="Ni D."/>
            <person name="Usadel B."/>
            <person name="Fernie A.R."/>
            <person name="Wen W."/>
        </authorList>
    </citation>
    <scope>NUCLEOTIDE SEQUENCE [LARGE SCALE GENOMIC DNA]</scope>
    <source>
        <strain evidence="3">cv. G240</strain>
    </source>
</reference>
<dbReference type="PANTHER" id="PTHR45642:SF138">
    <property type="entry name" value="GDSL ESTERASE_LIPASE EXL3-LIKE"/>
    <property type="match status" value="1"/>
</dbReference>
<comment type="caution">
    <text evidence="2">The sequence shown here is derived from an EMBL/GenBank/DDBJ whole genome shotgun (WGS) entry which is preliminary data.</text>
</comment>
<dbReference type="EMBL" id="JACBKZ010000003">
    <property type="protein sequence ID" value="KAF5955899.1"/>
    <property type="molecule type" value="Genomic_DNA"/>
</dbReference>
<sequence>MPRFQIYDGKSDPNFHVGLYLNAMALYTGNEPLFCKVFPSSFGEVASDWFHKLSKGIVKTWEGLTEMFVARFVTNKLQPLRVDALMALKIGEDESPELKVTTFEKFPKQCLLFLFQKCSSSSSSLTLFCVFILLLDTGEAVIKLPENVTIPAVLMFGDSIVDTGNNNNLETIFKVNYPPYGKDFISGIPTGRFCNGKVPSDFFVEELGIKELLPAYLDPNLQSDDLATGVNFASGGAGFDPLTSELASVISLSDQIELFKEYIARLKGVVGEERAITILANSLYVVVAGSNDITNTYFNNPIRKLHFDVPSYTDLMVNSASNVVQELYGLGARRIGVFGVPPIGCLPSQRTLAGGLLRNCAKIYNEAATLFNTKLSVMLNSLNHKLPHARMVYIDAYNLPLDLIRNPRKYGFEISNKGCCGTGIVEVAFLCSFTCPNVSEYVFWDSFHLTQKAYRIIVHQILEKDITSFI</sequence>
<accession>A0A7J7HTC2</accession>
<comment type="similarity">
    <text evidence="1">Belongs to the 'GDSL' lipolytic enzyme family.</text>
</comment>
<dbReference type="PROSITE" id="PS01098">
    <property type="entry name" value="LIPASE_GDSL_SER"/>
    <property type="match status" value="1"/>
</dbReference>
<evidence type="ECO:0000313" key="2">
    <source>
        <dbReference type="EMBL" id="KAF5955899.1"/>
    </source>
</evidence>
<dbReference type="InterPro" id="IPR035669">
    <property type="entry name" value="SGNH_plant_lipase-like"/>
</dbReference>
<dbReference type="InterPro" id="IPR036514">
    <property type="entry name" value="SGNH_hydro_sf"/>
</dbReference>
<dbReference type="GO" id="GO:0006629">
    <property type="term" value="P:lipid metabolic process"/>
    <property type="evidence" value="ECO:0007669"/>
    <property type="project" value="InterPro"/>
</dbReference>
<keyword evidence="3" id="KW-1185">Reference proteome</keyword>
<dbReference type="InterPro" id="IPR008265">
    <property type="entry name" value="Lipase_GDSL_AS"/>
</dbReference>
<gene>
    <name evidence="2" type="ORF">HYC85_008755</name>
</gene>
<dbReference type="SUPFAM" id="SSF52266">
    <property type="entry name" value="SGNH hydrolase"/>
    <property type="match status" value="1"/>
</dbReference>
<protein>
    <submittedName>
        <fullName evidence="2">Uncharacterized protein</fullName>
    </submittedName>
</protein>
<dbReference type="CDD" id="cd01837">
    <property type="entry name" value="SGNH_plant_lipase_like"/>
    <property type="match status" value="1"/>
</dbReference>
<dbReference type="FunFam" id="3.40.50.1110:FF:000003">
    <property type="entry name" value="GDSL esterase/lipase APG"/>
    <property type="match status" value="1"/>
</dbReference>
<evidence type="ECO:0000313" key="3">
    <source>
        <dbReference type="Proteomes" id="UP000593564"/>
    </source>
</evidence>
<name>A0A7J7HTC2_CAMSI</name>
<dbReference type="Proteomes" id="UP000593564">
    <property type="component" value="Unassembled WGS sequence"/>
</dbReference>
<dbReference type="AlphaFoldDB" id="A0A7J7HTC2"/>
<dbReference type="Gene3D" id="3.40.50.1110">
    <property type="entry name" value="SGNH hydrolase"/>
    <property type="match status" value="1"/>
</dbReference>